<name>J5PXN3_SACK1</name>
<dbReference type="HAMAP" id="MF_00224">
    <property type="entry name" value="DHO_dh_type1"/>
    <property type="match status" value="1"/>
</dbReference>
<evidence type="ECO:0000256" key="6">
    <source>
        <dbReference type="ARBA" id="ARBA00022490"/>
    </source>
</evidence>
<sequence length="410" mass="46166">MAQSFSLLILTLFFAHQYVCILIHFSSDFTEGYFTNFRYSPKIFHHTHHHEIKKPYISVHALAKDLIRLNFEVSAYVRIRCIYRLVNKQTASIETNMTAILNTRFLNNSYENPFMNASGVHCMTTEELDELANSKAGAFITKSSTTLERAGNPEPRYISVPLGSINSMGLPNEGIDYYLSYVLDRQEKYPNAPAIFFSVAGMSIDENLSMLRKIQDSEFNGVTELNLSCPNVPGKPQVAYDFDLTRETLERVFAFFKKPLGIKLPPYFDFAHFDIMAKILNEFPLAYVNSINSVGNGLYIDVDKESVVVKPKNGFGGIGGEYVKPTALANVRAFYTRLRPEIKVIGTGGIKSGKDAFEHLLCGASMLQIGTELQKEGVEIFGRIEKELKDIMEAKGYTSIDQFRGKLNSL</sequence>
<dbReference type="InterPro" id="IPR023359">
    <property type="entry name" value="Dihydro_DH_chainA_dom2"/>
</dbReference>
<dbReference type="Pfam" id="PF01180">
    <property type="entry name" value="DHO_dh"/>
    <property type="match status" value="1"/>
</dbReference>
<reference evidence="15" key="2">
    <citation type="journal article" date="2011" name="G3 (Bethesda)">
        <title>The awesome power of yeast evolutionary genetics: New genome sequences and strain resources for the Saccharomyces sensu stricto genus.</title>
        <authorList>
            <person name="Scannell D.R."/>
            <person name="Zill O.A."/>
            <person name="Rokas A."/>
            <person name="Payen C."/>
            <person name="Dunham M.J."/>
            <person name="Eisen M.B."/>
            <person name="Rine J."/>
            <person name="Johnston M."/>
            <person name="Hittinger C.T."/>
        </authorList>
    </citation>
    <scope>GENOME REANNOTATION</scope>
    <source>
        <strain evidence="15">ATCC MYA-4449 / AS 2.2408 / CBS 8840 / NBRC 1802 / NCYC 2889</strain>
    </source>
</reference>
<dbReference type="CDD" id="cd04741">
    <property type="entry name" value="DHOD_1A_like"/>
    <property type="match status" value="1"/>
</dbReference>
<evidence type="ECO:0000256" key="3">
    <source>
        <dbReference type="ARBA" id="ARBA00004725"/>
    </source>
</evidence>
<comment type="cofactor">
    <cofactor evidence="1">
        <name>FMN</name>
        <dbReference type="ChEBI" id="CHEBI:58210"/>
    </cofactor>
</comment>
<evidence type="ECO:0000256" key="5">
    <source>
        <dbReference type="ARBA" id="ARBA00021374"/>
    </source>
</evidence>
<accession>J5PXN3</accession>
<dbReference type="Proteomes" id="UP000002753">
    <property type="component" value="Unassembled WGS sequence"/>
</dbReference>
<evidence type="ECO:0000256" key="10">
    <source>
        <dbReference type="ARBA" id="ARBA00023002"/>
    </source>
</evidence>
<comment type="subcellular location">
    <subcellularLocation>
        <location evidence="2">Cytoplasm</location>
    </subcellularLocation>
</comment>
<evidence type="ECO:0000256" key="12">
    <source>
        <dbReference type="SAM" id="SignalP"/>
    </source>
</evidence>
<evidence type="ECO:0000259" key="13">
    <source>
        <dbReference type="Pfam" id="PF01180"/>
    </source>
</evidence>
<dbReference type="InterPro" id="IPR033886">
    <property type="entry name" value="DHOD_1A"/>
</dbReference>
<evidence type="ECO:0000256" key="2">
    <source>
        <dbReference type="ARBA" id="ARBA00004496"/>
    </source>
</evidence>
<comment type="caution">
    <text evidence="14">The sequence shown here is derived from an EMBL/GenBank/DDBJ whole genome shotgun (WGS) entry which is preliminary data.</text>
</comment>
<dbReference type="InterPro" id="IPR024920">
    <property type="entry name" value="Dihydroorotate_DH_1"/>
</dbReference>
<keyword evidence="7" id="KW-0285">Flavoprotein</keyword>
<keyword evidence="15" id="KW-1185">Reference proteome</keyword>
<dbReference type="InterPro" id="IPR013785">
    <property type="entry name" value="Aldolase_TIM"/>
</dbReference>
<keyword evidence="12" id="KW-0732">Signal</keyword>
<dbReference type="GO" id="GO:0006207">
    <property type="term" value="P:'de novo' pyrimidine nucleobase biosynthetic process"/>
    <property type="evidence" value="ECO:0007669"/>
    <property type="project" value="InterPro"/>
</dbReference>
<evidence type="ECO:0000313" key="14">
    <source>
        <dbReference type="EMBL" id="EJT44328.1"/>
    </source>
</evidence>
<evidence type="ECO:0000256" key="1">
    <source>
        <dbReference type="ARBA" id="ARBA00001917"/>
    </source>
</evidence>
<keyword evidence="10" id="KW-0560">Oxidoreductase</keyword>
<evidence type="ECO:0000256" key="7">
    <source>
        <dbReference type="ARBA" id="ARBA00022630"/>
    </source>
</evidence>
<feature type="chain" id="PRO_5003785272" description="Dihydroorotate dehydrogenase (fumarate)" evidence="12">
    <location>
        <begin position="21"/>
        <end position="410"/>
    </location>
</feature>
<evidence type="ECO:0000256" key="4">
    <source>
        <dbReference type="ARBA" id="ARBA00008008"/>
    </source>
</evidence>
<dbReference type="InterPro" id="IPR005720">
    <property type="entry name" value="Dihydroorotate_DH_cat"/>
</dbReference>
<comment type="similarity">
    <text evidence="4">Belongs to the dihydroorotate dehydrogenase family. Type 1 subfamily.</text>
</comment>
<keyword evidence="9" id="KW-0665">Pyrimidine biosynthesis</keyword>
<comment type="pathway">
    <text evidence="3">Pyrimidine metabolism; UMP biosynthesis via de novo pathway.</text>
</comment>
<dbReference type="SUPFAM" id="SSF51395">
    <property type="entry name" value="FMN-linked oxidoreductases"/>
    <property type="match status" value="1"/>
</dbReference>
<dbReference type="PANTHER" id="PTHR48109">
    <property type="entry name" value="DIHYDROOROTATE DEHYDROGENASE (QUINONE), MITOCHONDRIAL-RELATED"/>
    <property type="match status" value="1"/>
</dbReference>
<dbReference type="UniPathway" id="UPA00070"/>
<feature type="domain" description="Dihydroorotate dehydrogenase catalytic" evidence="13">
    <location>
        <begin position="101"/>
        <end position="392"/>
    </location>
</feature>
<feature type="signal peptide" evidence="12">
    <location>
        <begin position="1"/>
        <end position="20"/>
    </location>
</feature>
<dbReference type="PROSITE" id="PS00911">
    <property type="entry name" value="DHODEHASE_1"/>
    <property type="match status" value="1"/>
</dbReference>
<dbReference type="GO" id="GO:0004152">
    <property type="term" value="F:dihydroorotate dehydrogenase activity"/>
    <property type="evidence" value="ECO:0007669"/>
    <property type="project" value="InterPro"/>
</dbReference>
<evidence type="ECO:0000256" key="11">
    <source>
        <dbReference type="ARBA" id="ARBA00031623"/>
    </source>
</evidence>
<gene>
    <name evidence="14" type="primary">YKL216W</name>
    <name evidence="14" type="ORF">SKUD_199405</name>
</gene>
<dbReference type="FunFam" id="3.20.20.70:FF:000027">
    <property type="entry name" value="Dihydropyrimidine dehydrogenase [NADP(+)]"/>
    <property type="match status" value="1"/>
</dbReference>
<reference evidence="14 15" key="1">
    <citation type="journal article" date="2003" name="Science">
        <title>Finding functional features in Saccharomyces genomes by phylogenetic footprinting.</title>
        <authorList>
            <person name="Cliften P.F."/>
            <person name="Sudarsanam P."/>
            <person name="Desikan A."/>
            <person name="Fulton L."/>
            <person name="Fulton B."/>
            <person name="Majors J."/>
            <person name="Waterston R."/>
            <person name="Cohen B.A."/>
            <person name="Johnston M."/>
        </authorList>
    </citation>
    <scope>NUCLEOTIDE SEQUENCE [LARGE SCALE GENOMIC DNA]</scope>
    <source>
        <strain evidence="15">ATCC MYA-4449 / AS 2.2408 / CBS 8840 / NBRC 1802 / NCYC 2889</strain>
    </source>
</reference>
<dbReference type="InterPro" id="IPR001295">
    <property type="entry name" value="Dihydroorotate_DH_CS"/>
</dbReference>
<proteinExistence type="inferred from homology"/>
<keyword evidence="8" id="KW-0288">FMN</keyword>
<dbReference type="HOGENOM" id="CLU_042042_3_0_1"/>
<dbReference type="STRING" id="226230.J5PXN3"/>
<dbReference type="PROSITE" id="PS00912">
    <property type="entry name" value="DHODEHASE_2"/>
    <property type="match status" value="1"/>
</dbReference>
<dbReference type="InterPro" id="IPR050074">
    <property type="entry name" value="DHO_dehydrogenase"/>
</dbReference>
<dbReference type="Gene3D" id="3.20.20.70">
    <property type="entry name" value="Aldolase class I"/>
    <property type="match status" value="1"/>
</dbReference>
<dbReference type="Gene3D" id="2.30.26.10">
    <property type="entry name" value="Dihydroorotate Dehydrogenase A, chain A, domain 2"/>
    <property type="match status" value="1"/>
</dbReference>
<keyword evidence="6" id="KW-0963">Cytoplasm</keyword>
<dbReference type="GO" id="GO:0044205">
    <property type="term" value="P:'de novo' UMP biosynthetic process"/>
    <property type="evidence" value="ECO:0007669"/>
    <property type="project" value="UniProtKB-UniPathway"/>
</dbReference>
<dbReference type="GO" id="GO:0005737">
    <property type="term" value="C:cytoplasm"/>
    <property type="evidence" value="ECO:0007669"/>
    <property type="project" value="UniProtKB-SubCell"/>
</dbReference>
<evidence type="ECO:0000313" key="15">
    <source>
        <dbReference type="Proteomes" id="UP000002753"/>
    </source>
</evidence>
<dbReference type="PANTHER" id="PTHR48109:SF1">
    <property type="entry name" value="DIHYDROOROTATE DEHYDROGENASE (FUMARATE)"/>
    <property type="match status" value="1"/>
</dbReference>
<protein>
    <recommendedName>
        <fullName evidence="5">Dihydroorotate dehydrogenase (fumarate)</fullName>
    </recommendedName>
    <alternativeName>
        <fullName evidence="11">Dihydroorotate oxidase</fullName>
    </alternativeName>
</protein>
<dbReference type="AlphaFoldDB" id="J5PXN3"/>
<dbReference type="EMBL" id="AACI03000385">
    <property type="protein sequence ID" value="EJT44328.1"/>
    <property type="molecule type" value="Genomic_DNA"/>
</dbReference>
<dbReference type="NCBIfam" id="NF002702">
    <property type="entry name" value="PRK02506.1"/>
    <property type="match status" value="1"/>
</dbReference>
<evidence type="ECO:0000256" key="8">
    <source>
        <dbReference type="ARBA" id="ARBA00022643"/>
    </source>
</evidence>
<evidence type="ECO:0000256" key="9">
    <source>
        <dbReference type="ARBA" id="ARBA00022975"/>
    </source>
</evidence>
<organism evidence="14 15">
    <name type="scientific">Saccharomyces kudriavzevii (strain ATCC MYA-4449 / AS 2.2408 / CBS 8840 / NBRC 1802 / NCYC 2889)</name>
    <name type="common">Yeast</name>
    <dbReference type="NCBI Taxonomy" id="226230"/>
    <lineage>
        <taxon>Eukaryota</taxon>
        <taxon>Fungi</taxon>
        <taxon>Dikarya</taxon>
        <taxon>Ascomycota</taxon>
        <taxon>Saccharomycotina</taxon>
        <taxon>Saccharomycetes</taxon>
        <taxon>Saccharomycetales</taxon>
        <taxon>Saccharomycetaceae</taxon>
        <taxon>Saccharomyces</taxon>
    </lineage>
</organism>